<dbReference type="EMBL" id="CP059572">
    <property type="protein sequence ID" value="QXJ23055.1"/>
    <property type="molecule type" value="Genomic_DNA"/>
</dbReference>
<reference evidence="6" key="1">
    <citation type="submission" date="2020-07" db="EMBL/GenBank/DDBJ databases">
        <authorList>
            <person name="Tarantini F.S."/>
            <person name="Hong K.W."/>
            <person name="Chan K.G."/>
        </authorList>
    </citation>
    <scope>NUCLEOTIDE SEQUENCE</scope>
    <source>
        <strain evidence="6">32-07</strain>
    </source>
</reference>
<evidence type="ECO:0000313" key="7">
    <source>
        <dbReference type="Proteomes" id="UP001049518"/>
    </source>
</evidence>
<keyword evidence="7" id="KW-1185">Reference proteome</keyword>
<keyword evidence="4" id="KW-0560">Oxidoreductase</keyword>
<keyword evidence="3" id="KW-0274">FAD</keyword>
<dbReference type="RefSeq" id="WP_231328731.1">
    <property type="nucleotide sequence ID" value="NZ_CP059572.1"/>
</dbReference>
<evidence type="ECO:0000313" key="6">
    <source>
        <dbReference type="EMBL" id="QXJ23055.1"/>
    </source>
</evidence>
<keyword evidence="2" id="KW-0285">Flavoprotein</keyword>
<protein>
    <submittedName>
        <fullName evidence="6">FAD-dependent oxidoreductase</fullName>
    </submittedName>
</protein>
<dbReference type="SUPFAM" id="SSF51905">
    <property type="entry name" value="FAD/NAD(P)-binding domain"/>
    <property type="match status" value="2"/>
</dbReference>
<dbReference type="InterPro" id="IPR023753">
    <property type="entry name" value="FAD/NAD-binding_dom"/>
</dbReference>
<dbReference type="PANTHER" id="PTHR43735">
    <property type="entry name" value="APOPTOSIS-INDUCING FACTOR 1"/>
    <property type="match status" value="1"/>
</dbReference>
<evidence type="ECO:0000256" key="4">
    <source>
        <dbReference type="ARBA" id="ARBA00023002"/>
    </source>
</evidence>
<dbReference type="Pfam" id="PF07992">
    <property type="entry name" value="Pyr_redox_2"/>
    <property type="match status" value="1"/>
</dbReference>
<dbReference type="PANTHER" id="PTHR43735:SF3">
    <property type="entry name" value="FERROPTOSIS SUPPRESSOR PROTEIN 1"/>
    <property type="match status" value="1"/>
</dbReference>
<evidence type="ECO:0000256" key="1">
    <source>
        <dbReference type="ARBA" id="ARBA00006442"/>
    </source>
</evidence>
<dbReference type="PRINTS" id="PR00368">
    <property type="entry name" value="FADPNR"/>
</dbReference>
<accession>A0ABX8QWC7</accession>
<dbReference type="InterPro" id="IPR036188">
    <property type="entry name" value="FAD/NAD-bd_sf"/>
</dbReference>
<name>A0ABX8QWC7_9ACTN</name>
<proteinExistence type="inferred from homology"/>
<dbReference type="Proteomes" id="UP001049518">
    <property type="component" value="Chromosome"/>
</dbReference>
<evidence type="ECO:0000259" key="5">
    <source>
        <dbReference type="Pfam" id="PF07992"/>
    </source>
</evidence>
<evidence type="ECO:0000256" key="3">
    <source>
        <dbReference type="ARBA" id="ARBA00022827"/>
    </source>
</evidence>
<evidence type="ECO:0000256" key="2">
    <source>
        <dbReference type="ARBA" id="ARBA00022630"/>
    </source>
</evidence>
<organism evidence="6 7">
    <name type="scientific">Actinomadura graeca</name>
    <dbReference type="NCBI Taxonomy" id="2750812"/>
    <lineage>
        <taxon>Bacteria</taxon>
        <taxon>Bacillati</taxon>
        <taxon>Actinomycetota</taxon>
        <taxon>Actinomycetes</taxon>
        <taxon>Streptosporangiales</taxon>
        <taxon>Thermomonosporaceae</taxon>
        <taxon>Actinomadura</taxon>
    </lineage>
</organism>
<sequence>MGRTVAVIGGGYGGAAAAKALDGDTDVILIEPKDAFVHSAGALRALVRPDWAGNIFFPYDRLLTRGRVVRRHAVSVDPGGVTLSSGERVDADYVVLASGSSYPFPAKMDTDVTEQALERLHATSKELAGAGRVLITGAGPVGLELAGEIRAMWPDKHVTIIDPAQEVLPGFLPELRDDLHRQLGDLDIGLRLDTALLTGPPTLPGRAETFTVRTTGGDITADIWFRCHGVSVNGDYLGDGRVTVRTPRGQVRVTEKLNVHGHDHIYALGDITDIAEAKMAAHAMKHAEVVAANITAQVRGEEPAAVYRPSPVPSVLLPLGPAAGVGQIASPDGAAVLPARTVAEYKGAHLLIDRFAELFGTG</sequence>
<comment type="similarity">
    <text evidence="1">Belongs to the FAD-dependent oxidoreductase family.</text>
</comment>
<dbReference type="Gene3D" id="3.50.50.100">
    <property type="match status" value="1"/>
</dbReference>
<gene>
    <name evidence="6" type="ORF">AGRA3207_004161</name>
</gene>
<feature type="domain" description="FAD/NAD(P)-binding" evidence="5">
    <location>
        <begin position="4"/>
        <end position="283"/>
    </location>
</feature>